<dbReference type="Proteomes" id="UP001238163">
    <property type="component" value="Unassembled WGS sequence"/>
</dbReference>
<name>A0AAE4AQ98_9BACT</name>
<proteinExistence type="predicted"/>
<dbReference type="SUPFAM" id="SSF51658">
    <property type="entry name" value="Xylose isomerase-like"/>
    <property type="match status" value="1"/>
</dbReference>
<dbReference type="EMBL" id="JAUSVL010000001">
    <property type="protein sequence ID" value="MDQ0290202.1"/>
    <property type="molecule type" value="Genomic_DNA"/>
</dbReference>
<keyword evidence="2" id="KW-1185">Reference proteome</keyword>
<reference evidence="1" key="1">
    <citation type="submission" date="2023-07" db="EMBL/GenBank/DDBJ databases">
        <title>Genomic Encyclopedia of Type Strains, Phase IV (KMG-IV): sequencing the most valuable type-strain genomes for metagenomic binning, comparative biology and taxonomic classification.</title>
        <authorList>
            <person name="Goeker M."/>
        </authorList>
    </citation>
    <scope>NUCLEOTIDE SEQUENCE</scope>
    <source>
        <strain evidence="1">DSM 24202</strain>
    </source>
</reference>
<evidence type="ECO:0000313" key="1">
    <source>
        <dbReference type="EMBL" id="MDQ0290202.1"/>
    </source>
</evidence>
<accession>A0AAE4AQ98</accession>
<dbReference type="GO" id="GO:0008270">
    <property type="term" value="F:zinc ion binding"/>
    <property type="evidence" value="ECO:0007669"/>
    <property type="project" value="InterPro"/>
</dbReference>
<gene>
    <name evidence="1" type="ORF">J3R75_002309</name>
</gene>
<dbReference type="InterPro" id="IPR018246">
    <property type="entry name" value="AP_endonuc_F2_Zn_BS"/>
</dbReference>
<protein>
    <submittedName>
        <fullName evidence="1">Uncharacterized protein</fullName>
    </submittedName>
</protein>
<dbReference type="NCBIfam" id="NF035939">
    <property type="entry name" value="TIM_EboE"/>
    <property type="match status" value="1"/>
</dbReference>
<dbReference type="AlphaFoldDB" id="A0AAE4AQ98"/>
<dbReference type="PROSITE" id="PS00730">
    <property type="entry name" value="AP_NUCLEASE_F2_2"/>
    <property type="match status" value="1"/>
</dbReference>
<dbReference type="RefSeq" id="WP_307261616.1">
    <property type="nucleotide sequence ID" value="NZ_JAUSVL010000001.1"/>
</dbReference>
<comment type="caution">
    <text evidence="1">The sequence shown here is derived from an EMBL/GenBank/DDBJ whole genome shotgun (WGS) entry which is preliminary data.</text>
</comment>
<sequence>MSLELCHCMNVFPGTTPEEKMRAFAGPLADLRHMLPGAMSRPFPVGVWIDAATASALQASGRVGEWTARIRDQGYYARTANAFPYGVFHGQEVKTAVYHPDWTTPERLHFTTAVADILCELMPDGQDDGAISTLPGGYKEHVPAAKLPALAANMLAAAAALRDLRDRRGKTIRLGFEMEPDCLWESVEEFAAFYNRYIRGHELAEFIGVCYDTCHQEVIGARPGAGLDYLAAQGIPVVKIQLSAAVRAPAGRAAKELLREHFQDRVYLHQTCAVDAAGKVRARWRDLPDALAAELWDHDWLCHFHVPVYLREFMGGLRAANAELLAVLERLQQQPAPQCVLEIETYSYNVLPDAVKSASLAACMQQEMAFVQEALGTR</sequence>
<dbReference type="InterPro" id="IPR036237">
    <property type="entry name" value="Xyl_isomerase-like_sf"/>
</dbReference>
<evidence type="ECO:0000313" key="2">
    <source>
        <dbReference type="Proteomes" id="UP001238163"/>
    </source>
</evidence>
<organism evidence="1 2">
    <name type="scientific">Oligosphaera ethanolica</name>
    <dbReference type="NCBI Taxonomy" id="760260"/>
    <lineage>
        <taxon>Bacteria</taxon>
        <taxon>Pseudomonadati</taxon>
        <taxon>Lentisphaerota</taxon>
        <taxon>Oligosphaeria</taxon>
        <taxon>Oligosphaerales</taxon>
        <taxon>Oligosphaeraceae</taxon>
        <taxon>Oligosphaera</taxon>
    </lineage>
</organism>